<evidence type="ECO:0000256" key="1">
    <source>
        <dbReference type="ARBA" id="ARBA00004651"/>
    </source>
</evidence>
<evidence type="ECO:0000256" key="3">
    <source>
        <dbReference type="ARBA" id="ARBA00022475"/>
    </source>
</evidence>
<evidence type="ECO:0000256" key="5">
    <source>
        <dbReference type="ARBA" id="ARBA00022989"/>
    </source>
</evidence>
<feature type="transmembrane region" description="Helical" evidence="7">
    <location>
        <begin position="144"/>
        <end position="165"/>
    </location>
</feature>
<evidence type="ECO:0000256" key="4">
    <source>
        <dbReference type="ARBA" id="ARBA00022692"/>
    </source>
</evidence>
<dbReference type="Pfam" id="PF01925">
    <property type="entry name" value="TauE"/>
    <property type="match status" value="1"/>
</dbReference>
<dbReference type="GO" id="GO:0005886">
    <property type="term" value="C:plasma membrane"/>
    <property type="evidence" value="ECO:0007669"/>
    <property type="project" value="UniProtKB-SubCell"/>
</dbReference>
<name>A0ABD5X5B8_9EURY</name>
<feature type="transmembrane region" description="Helical" evidence="7">
    <location>
        <begin position="38"/>
        <end position="59"/>
    </location>
</feature>
<feature type="transmembrane region" description="Helical" evidence="7">
    <location>
        <begin position="208"/>
        <end position="229"/>
    </location>
</feature>
<gene>
    <name evidence="8" type="ORF">ACFQJ7_10260</name>
</gene>
<sequence length="262" mass="26256">MSLPLTPIAAISLTALLLVAGAINGLAGFGFALVGTMVLATVIDPATAVVFMIVPILGVNLSLVGELSADDLRSCGRRFTPLLGAALLGTVLGMGLIDILPKKPLRLALGVVSLGFVVSAQGLVQIPGLGRAREGCFVESTPAMVGVGGLSGILFGGTNVGVQLVAYVRSCDLSHGLFVGVVAMVFLGLNAIRVGAAGVLGLYPDLQIVGGSVVAAGPAVVGVAIGKRFRVRVSERARRGAVLGLLTVIGFRLVAAGLGLVG</sequence>
<dbReference type="AlphaFoldDB" id="A0ABD5X5B8"/>
<reference evidence="8 9" key="1">
    <citation type="journal article" date="2014" name="Int. J. Syst. Evol. Microbiol.">
        <title>Complete genome sequence of Corynebacterium casei LMG S-19264T (=DSM 44701T), isolated from a smear-ripened cheese.</title>
        <authorList>
            <consortium name="US DOE Joint Genome Institute (JGI-PGF)"/>
            <person name="Walter F."/>
            <person name="Albersmeier A."/>
            <person name="Kalinowski J."/>
            <person name="Ruckert C."/>
        </authorList>
    </citation>
    <scope>NUCLEOTIDE SEQUENCE [LARGE SCALE GENOMIC DNA]</scope>
    <source>
        <strain evidence="8 9">CGMCC 4.7215</strain>
    </source>
</reference>
<keyword evidence="3 7" id="KW-1003">Cell membrane</keyword>
<dbReference type="EMBL" id="JBHSZQ010000020">
    <property type="protein sequence ID" value="MFC7126413.1"/>
    <property type="molecule type" value="Genomic_DNA"/>
</dbReference>
<dbReference type="RefSeq" id="WP_267635966.1">
    <property type="nucleotide sequence ID" value="NZ_JAODIY010000001.1"/>
</dbReference>
<proteinExistence type="inferred from homology"/>
<dbReference type="PANTHER" id="PTHR30269:SF37">
    <property type="entry name" value="MEMBRANE TRANSPORTER PROTEIN"/>
    <property type="match status" value="1"/>
</dbReference>
<organism evidence="8 9">
    <name type="scientific">Halovenus rubra</name>
    <dbReference type="NCBI Taxonomy" id="869890"/>
    <lineage>
        <taxon>Archaea</taxon>
        <taxon>Methanobacteriati</taxon>
        <taxon>Methanobacteriota</taxon>
        <taxon>Stenosarchaea group</taxon>
        <taxon>Halobacteria</taxon>
        <taxon>Halobacteriales</taxon>
        <taxon>Haloarculaceae</taxon>
        <taxon>Halovenus</taxon>
    </lineage>
</organism>
<feature type="transmembrane region" description="Helical" evidence="7">
    <location>
        <begin position="241"/>
        <end position="261"/>
    </location>
</feature>
<dbReference type="Proteomes" id="UP001596414">
    <property type="component" value="Unassembled WGS sequence"/>
</dbReference>
<comment type="similarity">
    <text evidence="7">Belongs to the 4-toluene sulfonate uptake permease (TSUP) (TC 2.A.102) family.</text>
</comment>
<dbReference type="PANTHER" id="PTHR30269">
    <property type="entry name" value="TRANSMEMBRANE PROTEIN YFCA"/>
    <property type="match status" value="1"/>
</dbReference>
<accession>A0ABD5X5B8</accession>
<evidence type="ECO:0000313" key="9">
    <source>
        <dbReference type="Proteomes" id="UP001596414"/>
    </source>
</evidence>
<evidence type="ECO:0000313" key="8">
    <source>
        <dbReference type="EMBL" id="MFC7126413.1"/>
    </source>
</evidence>
<keyword evidence="2" id="KW-0813">Transport</keyword>
<dbReference type="InterPro" id="IPR002781">
    <property type="entry name" value="TM_pro_TauE-like"/>
</dbReference>
<dbReference type="InterPro" id="IPR052017">
    <property type="entry name" value="TSUP"/>
</dbReference>
<feature type="transmembrane region" description="Helical" evidence="7">
    <location>
        <begin position="6"/>
        <end position="31"/>
    </location>
</feature>
<feature type="transmembrane region" description="Helical" evidence="7">
    <location>
        <begin position="107"/>
        <end position="124"/>
    </location>
</feature>
<keyword evidence="6 7" id="KW-0472">Membrane</keyword>
<comment type="caution">
    <text evidence="8">The sequence shown here is derived from an EMBL/GenBank/DDBJ whole genome shotgun (WGS) entry which is preliminary data.</text>
</comment>
<keyword evidence="4 7" id="KW-0812">Transmembrane</keyword>
<comment type="subcellular location">
    <subcellularLocation>
        <location evidence="1 7">Cell membrane</location>
        <topology evidence="1 7">Multi-pass membrane protein</topology>
    </subcellularLocation>
</comment>
<feature type="transmembrane region" description="Helical" evidence="7">
    <location>
        <begin position="79"/>
        <end position="100"/>
    </location>
</feature>
<evidence type="ECO:0000256" key="6">
    <source>
        <dbReference type="ARBA" id="ARBA00023136"/>
    </source>
</evidence>
<feature type="transmembrane region" description="Helical" evidence="7">
    <location>
        <begin position="177"/>
        <end position="202"/>
    </location>
</feature>
<evidence type="ECO:0000256" key="2">
    <source>
        <dbReference type="ARBA" id="ARBA00022448"/>
    </source>
</evidence>
<protein>
    <recommendedName>
        <fullName evidence="7">Probable membrane transporter protein</fullName>
    </recommendedName>
</protein>
<evidence type="ECO:0000256" key="7">
    <source>
        <dbReference type="RuleBase" id="RU363041"/>
    </source>
</evidence>
<keyword evidence="5 7" id="KW-1133">Transmembrane helix</keyword>